<comment type="similarity">
    <text evidence="4">Belongs to the Maf family. YhdE subfamily.</text>
</comment>
<dbReference type="GO" id="GO:0005737">
    <property type="term" value="C:cytoplasm"/>
    <property type="evidence" value="ECO:0007669"/>
    <property type="project" value="UniProtKB-SubCell"/>
</dbReference>
<protein>
    <recommendedName>
        <fullName evidence="4">dTTP/UTP pyrophosphatase</fullName>
        <shortName evidence="4">dTTPase/UTPase</shortName>
        <ecNumber evidence="4">3.6.1.9</ecNumber>
    </recommendedName>
    <alternativeName>
        <fullName evidence="4">Nucleoside triphosphate pyrophosphatase</fullName>
    </alternativeName>
    <alternativeName>
        <fullName evidence="4">Nucleotide pyrophosphatase</fullName>
        <shortName evidence="4">Nucleotide PPase</shortName>
    </alternativeName>
</protein>
<comment type="catalytic activity">
    <reaction evidence="4">
        <text>dTTP + H2O = dTMP + diphosphate + H(+)</text>
        <dbReference type="Rhea" id="RHEA:28534"/>
        <dbReference type="ChEBI" id="CHEBI:15377"/>
        <dbReference type="ChEBI" id="CHEBI:15378"/>
        <dbReference type="ChEBI" id="CHEBI:33019"/>
        <dbReference type="ChEBI" id="CHEBI:37568"/>
        <dbReference type="ChEBI" id="CHEBI:63528"/>
        <dbReference type="EC" id="3.6.1.9"/>
    </reaction>
</comment>
<evidence type="ECO:0000313" key="6">
    <source>
        <dbReference type="Proteomes" id="UP000474777"/>
    </source>
</evidence>
<dbReference type="SUPFAM" id="SSF52972">
    <property type="entry name" value="ITPase-like"/>
    <property type="match status" value="1"/>
</dbReference>
<evidence type="ECO:0000313" key="5">
    <source>
        <dbReference type="EMBL" id="NEM98789.1"/>
    </source>
</evidence>
<proteinExistence type="inferred from homology"/>
<evidence type="ECO:0000256" key="3">
    <source>
        <dbReference type="ARBA" id="ARBA00023080"/>
    </source>
</evidence>
<dbReference type="NCBIfam" id="TIGR00172">
    <property type="entry name" value="maf"/>
    <property type="match status" value="1"/>
</dbReference>
<dbReference type="HAMAP" id="MF_00528">
    <property type="entry name" value="Maf"/>
    <property type="match status" value="1"/>
</dbReference>
<dbReference type="Gene3D" id="3.90.950.10">
    <property type="match status" value="1"/>
</dbReference>
<comment type="caution">
    <text evidence="4">Lacks conserved residue(s) required for the propagation of feature annotation.</text>
</comment>
<keyword evidence="6" id="KW-1185">Reference proteome</keyword>
<sequence length="195" mass="22072">MNLSRPLLLASNSPRRKELLAGLGLSFEVFVKEVHEDFPAELKREEIATYLASHKADQYKDALQDQLLITADTIVCLGDKVLNKPTDATEAYQMLRSLSGTSHQVITGVCILSREQKTIFYDTTTVFFKELTDQEINYYINNYKPFDKAGAYGIQEWIGKIGIERIEGSYFNVVGLPVQKLYQHLVKLGYLAVNS</sequence>
<dbReference type="Proteomes" id="UP000474777">
    <property type="component" value="Unassembled WGS sequence"/>
</dbReference>
<organism evidence="5 6">
    <name type="scientific">Pontibacter burrus</name>
    <dbReference type="NCBI Taxonomy" id="2704466"/>
    <lineage>
        <taxon>Bacteria</taxon>
        <taxon>Pseudomonadati</taxon>
        <taxon>Bacteroidota</taxon>
        <taxon>Cytophagia</taxon>
        <taxon>Cytophagales</taxon>
        <taxon>Hymenobacteraceae</taxon>
        <taxon>Pontibacter</taxon>
    </lineage>
</organism>
<evidence type="ECO:0000256" key="1">
    <source>
        <dbReference type="ARBA" id="ARBA00001968"/>
    </source>
</evidence>
<feature type="site" description="Important for substrate specificity" evidence="4">
    <location>
        <position position="15"/>
    </location>
</feature>
<dbReference type="CDD" id="cd00555">
    <property type="entry name" value="Maf"/>
    <property type="match status" value="1"/>
</dbReference>
<feature type="site" description="Important for substrate specificity" evidence="4">
    <location>
        <position position="155"/>
    </location>
</feature>
<dbReference type="RefSeq" id="WP_163915686.1">
    <property type="nucleotide sequence ID" value="NZ_JAAGWD010000006.1"/>
</dbReference>
<comment type="function">
    <text evidence="4">Nucleoside triphosphate pyrophosphatase that hydrolyzes dTTP and UTP. May have a dual role in cell division arrest and in preventing the incorporation of modified nucleotides into cellular nucleic acids.</text>
</comment>
<evidence type="ECO:0000256" key="2">
    <source>
        <dbReference type="ARBA" id="ARBA00022801"/>
    </source>
</evidence>
<dbReference type="AlphaFoldDB" id="A0A6B3LPU2"/>
<feature type="active site" description="Proton acceptor" evidence="4">
    <location>
        <position position="72"/>
    </location>
</feature>
<evidence type="ECO:0000256" key="4">
    <source>
        <dbReference type="HAMAP-Rule" id="MF_00528"/>
    </source>
</evidence>
<dbReference type="PANTHER" id="PTHR43213:SF5">
    <property type="entry name" value="BIFUNCTIONAL DTTP_UTP PYROPHOSPHATASE_METHYLTRANSFERASE PROTEIN-RELATED"/>
    <property type="match status" value="1"/>
</dbReference>
<name>A0A6B3LPU2_9BACT</name>
<dbReference type="InterPro" id="IPR003697">
    <property type="entry name" value="Maf-like"/>
</dbReference>
<comment type="catalytic activity">
    <reaction evidence="4">
        <text>UTP + H2O = UMP + diphosphate + H(+)</text>
        <dbReference type="Rhea" id="RHEA:29395"/>
        <dbReference type="ChEBI" id="CHEBI:15377"/>
        <dbReference type="ChEBI" id="CHEBI:15378"/>
        <dbReference type="ChEBI" id="CHEBI:33019"/>
        <dbReference type="ChEBI" id="CHEBI:46398"/>
        <dbReference type="ChEBI" id="CHEBI:57865"/>
        <dbReference type="EC" id="3.6.1.9"/>
    </reaction>
</comment>
<keyword evidence="4" id="KW-0963">Cytoplasm</keyword>
<reference evidence="5 6" key="1">
    <citation type="submission" date="2020-02" db="EMBL/GenBank/DDBJ databases">
        <authorList>
            <person name="Kim M.K."/>
        </authorList>
    </citation>
    <scope>NUCLEOTIDE SEQUENCE [LARGE SCALE GENOMIC DNA]</scope>
    <source>
        <strain evidence="5 6">BT327</strain>
    </source>
</reference>
<dbReference type="PANTHER" id="PTHR43213">
    <property type="entry name" value="BIFUNCTIONAL DTTP/UTP PYROPHOSPHATASE/METHYLTRANSFERASE PROTEIN-RELATED"/>
    <property type="match status" value="1"/>
</dbReference>
<dbReference type="GO" id="GO:0009117">
    <property type="term" value="P:nucleotide metabolic process"/>
    <property type="evidence" value="ECO:0007669"/>
    <property type="project" value="UniProtKB-KW"/>
</dbReference>
<keyword evidence="2 4" id="KW-0378">Hydrolase</keyword>
<feature type="site" description="Important for substrate specificity" evidence="4">
    <location>
        <position position="73"/>
    </location>
</feature>
<accession>A0A6B3LPU2</accession>
<dbReference type="PIRSF" id="PIRSF006305">
    <property type="entry name" value="Maf"/>
    <property type="match status" value="1"/>
</dbReference>
<comment type="cofactor">
    <cofactor evidence="1 4">
        <name>a divalent metal cation</name>
        <dbReference type="ChEBI" id="CHEBI:60240"/>
    </cofactor>
</comment>
<dbReference type="EMBL" id="JAAGWD010000006">
    <property type="protein sequence ID" value="NEM98789.1"/>
    <property type="molecule type" value="Genomic_DNA"/>
</dbReference>
<dbReference type="EC" id="3.6.1.9" evidence="4"/>
<dbReference type="GO" id="GO:0047429">
    <property type="term" value="F:nucleoside triphosphate diphosphatase activity"/>
    <property type="evidence" value="ECO:0007669"/>
    <property type="project" value="UniProtKB-EC"/>
</dbReference>
<keyword evidence="3 4" id="KW-0546">Nucleotide metabolism</keyword>
<comment type="caution">
    <text evidence="5">The sequence shown here is derived from an EMBL/GenBank/DDBJ whole genome shotgun (WGS) entry which is preliminary data.</text>
</comment>
<dbReference type="Pfam" id="PF02545">
    <property type="entry name" value="Maf"/>
    <property type="match status" value="1"/>
</dbReference>
<gene>
    <name evidence="5" type="primary">maf</name>
    <name evidence="5" type="ORF">GXP69_13885</name>
</gene>
<comment type="subcellular location">
    <subcellularLocation>
        <location evidence="4">Cytoplasm</location>
    </subcellularLocation>
</comment>
<dbReference type="InterPro" id="IPR029001">
    <property type="entry name" value="ITPase-like_fam"/>
</dbReference>